<keyword evidence="6" id="KW-0722">Serine protease inhibitor</keyword>
<feature type="compositionally biased region" description="Acidic residues" evidence="9">
    <location>
        <begin position="478"/>
        <end position="492"/>
    </location>
</feature>
<sequence length="2056" mass="234517">MYFLLLFLPFVFSAGRDLAWYSSNTGLGASSHSVIHPPLQAATAIDFCQLPVDTGKCSQQLVRYYYDANVDECKRFTFSGCGGNSNRFMRRAHCRNRCVKQPNKLEVQESKHRRTVTTTTPTHLKKVEETTVEETTKRQPVTVPVKKVDLVQSGHKNGLCQDCDPLYGKCIDGKCGCMKGFRSLGKVCIDLNECDNGAVCGPNARCVNEVGSFQCVCDAGFSSDGDCKIGQEACMDEFDVNLTEEDCNNGKQEIKYYYDAEAVKCKQFFYGGCKTKSRNFFADLQTCDIVCVSNQRDYLESKGQSLHHPSHQLSSDISGGNELKSNHFKIDLFSSPSSPVRPDRPLSVADWPLKPVTLKPALDIDFSQGHTKSTDEKLEEAKNAEKLVKQLTPDHNICDLKFEPVLREECISAEWAEKFFWNSEFRDCEPFWYDSSCDPRDRAGKNFFGTFDDCKKKCDGVQSEYVTPAANAESETEKVEEEEEQAEEEAVEKEEVTPSETTTTAPEEENEQHDFFFKVKPQNYLEDVLSTEKEDGVKHNGFNPNEFLKNNVEKVKGEELMKVIPKPDDVKEETEDKIEHDILDNLKKEGVIEKILSAPTTCELEYDADLRNECSSADWTELFYWNEQFKECEAFWYDSSCGDPDYEKKNLFKSYEDCNNKCVKKIGGTVKSENNYYSLNYTVRELAETDPTTTTTASTTTTTTTTTTTKSTRPSSFLEVTQRPSYNQNNPLNLILNKALKPDESSELPEKFPPNHEKTFVNFAIKSEVTATTKFDRLKYMAEFRKKLLALPDNFSTSSKPTLPTSPPTTTTVEPSTEKITETETENLTTAEQPTETTTTSFEDFVEAEKKKTLETIALLDRPEDLCDEPLHPKLEEDCKNDQWEIKWFFNSDRGACKSFWYGGCEVESRNFFPDHAVCRLLLKTIQFIYFQNCRHTCSHKYGTPISFSSKVYIPPGQLSTVATPRKDRLTTSLKLTYPHSEDLFPDQNQITVVELDGNFHRVEEQERLRLLPTKTLKPKGTVPTAPNIVNVSEGDKSEIEPAFYSHIDRVVHDMKTGGHPDYAKPEEFVRRIEAASNDYIKYDFQKPDVVTIVDKSPPTVATPKFEVPQKTTLKSEPTHRTPTTRSINDPCDDEYDPKWDEDCLGDSWVVRSYYDPKAEACKAFWYGGCHTSSRNIWFDKETCRTSCAHKFPTDTPMIGPNLDQSTESATSSAEIQTSPPSSSSSSSNTVIFVSGSAHLVPAASKLSSPIILKIKALVSPEHRFKVDLDQKFADIKREHEGREDLEYSKLTQHPVTVAADCLDAFNQSLSKPCGDGKTWSNRYYYDKDTRSCRMFWSNGCFTPSKNNFDDLETCQWKCEGRHPQPAGKSCLDKFDERYLEDCRHGEFTNRFYFDHDRKKCVAFHWGGCQSKSQNFFADMGVCQDLCESPPRELTQACIQPFDKNYENSCSSEKPQQYYYFDPSSGICKMFWFGNCKGENENIFSTLEACQWICERKREERKPAICADKFDQKYTESCGNSQWTEKWYFDQSSGDCMSFWWDGCTSSSQNIFPDEKSCTSNCKHPGFEISSKLASEDSKFRCLEPVEIGNCQETYPAFYYDRTSRSCRPFAYSGCGGNSNRFMTVSQCENLCFAFNSMNEAEVDCHLPMHIGYGKNEDSCLPQAGFRFYYDRDYGKFPIEKHFNSMFFFQENALKCGIWDVVVMRTTSTLMKSVNGHALNPISPENSNERHEQAARYASKHQETKEFVGEILVHIHYRDGRTVLRNVLLLLIPDKTCKGLLNSNDPRICSFPPDWGSCNQLRYVWFYNLTRGTCDQFLYGGCGGNPNRFETFEICQKACEVTGTDPCMESLDRGSWCEAMSNRYYFNKRAKQCKGFHYTGCGKSGNNFETKEECQTKCEKRFPRAAPAKKKTKVKLPVGYSGSKPKDKTPMLRHINLNGFNQTYFKSDPKWMDYSSCYGYRYNVSGRDTVLNVHYCAIQGSSDCISESYRTTEGEEYCNILRPFLRGQNLYSFYFGLDSLNPLYRPKDGLSGRIQRKNETIAAVLVLKANQCHEIC</sequence>
<dbReference type="InterPro" id="IPR000742">
    <property type="entry name" value="EGF"/>
</dbReference>
<feature type="domain" description="BPTI/Kunitz inhibitor" evidence="12">
    <location>
        <begin position="398"/>
        <end position="458"/>
    </location>
</feature>
<feature type="compositionally biased region" description="Low complexity" evidence="9">
    <location>
        <begin position="796"/>
        <end position="815"/>
    </location>
</feature>
<dbReference type="FunFam" id="4.10.410.10:FF:000028">
    <property type="entry name" value="CBN-MEC-1 protein"/>
    <property type="match status" value="2"/>
</dbReference>
<accession>E3LPH9</accession>
<dbReference type="Pfam" id="PF07645">
    <property type="entry name" value="EGF_CA"/>
    <property type="match status" value="1"/>
</dbReference>
<dbReference type="InterPro" id="IPR001881">
    <property type="entry name" value="EGF-like_Ca-bd_dom"/>
</dbReference>
<dbReference type="PROSITE" id="PS01187">
    <property type="entry name" value="EGF_CA"/>
    <property type="match status" value="1"/>
</dbReference>
<dbReference type="PROSITE" id="PS50279">
    <property type="entry name" value="BPTI_KUNITZ_2"/>
    <property type="match status" value="13"/>
</dbReference>
<reference evidence="13" key="1">
    <citation type="submission" date="2007-07" db="EMBL/GenBank/DDBJ databases">
        <title>PCAP assembly of the Caenorhabditis remanei genome.</title>
        <authorList>
            <consortium name="The Caenorhabditis remanei Sequencing Consortium"/>
            <person name="Wilson R.K."/>
        </authorList>
    </citation>
    <scope>NUCLEOTIDE SEQUENCE [LARGE SCALE GENOMIC DNA]</scope>
    <source>
        <strain evidence="13">PB4641</strain>
    </source>
</reference>
<dbReference type="GO" id="GO:0004867">
    <property type="term" value="F:serine-type endopeptidase inhibitor activity"/>
    <property type="evidence" value="ECO:0007669"/>
    <property type="project" value="UniProtKB-KW"/>
</dbReference>
<dbReference type="GO" id="GO:0043062">
    <property type="term" value="P:extracellular structure organization"/>
    <property type="evidence" value="ECO:0007669"/>
    <property type="project" value="EnsemblMetazoa"/>
</dbReference>
<feature type="chain" id="PRO_5012903814" evidence="10">
    <location>
        <begin position="16"/>
        <end position="2056"/>
    </location>
</feature>
<dbReference type="FunCoup" id="E3LPH9">
    <property type="interactions" value="359"/>
</dbReference>
<dbReference type="GO" id="GO:0007638">
    <property type="term" value="P:mechanosensory behavior"/>
    <property type="evidence" value="ECO:0007669"/>
    <property type="project" value="EnsemblMetazoa"/>
</dbReference>
<dbReference type="FunFam" id="4.10.410.10:FF:000026">
    <property type="entry name" value="Serine protease inhibitor, putative"/>
    <property type="match status" value="1"/>
</dbReference>
<protein>
    <submittedName>
        <fullName evidence="13">CRE-MEC-1 protein</fullName>
    </submittedName>
</protein>
<dbReference type="STRING" id="31234.E3LPH9"/>
<feature type="region of interest" description="Disordered" evidence="9">
    <location>
        <begin position="1195"/>
        <end position="1228"/>
    </location>
</feature>
<evidence type="ECO:0000256" key="10">
    <source>
        <dbReference type="SAM" id="SignalP"/>
    </source>
</evidence>
<dbReference type="PROSITE" id="PS00010">
    <property type="entry name" value="ASX_HYDROXYL"/>
    <property type="match status" value="1"/>
</dbReference>
<feature type="domain" description="BPTI/Kunitz inhibitor" evidence="12">
    <location>
        <begin position="48"/>
        <end position="98"/>
    </location>
</feature>
<organism evidence="14">
    <name type="scientific">Caenorhabditis remanei</name>
    <name type="common">Caenorhabditis vulgaris</name>
    <dbReference type="NCBI Taxonomy" id="31234"/>
    <lineage>
        <taxon>Eukaryota</taxon>
        <taxon>Metazoa</taxon>
        <taxon>Ecdysozoa</taxon>
        <taxon>Nematoda</taxon>
        <taxon>Chromadorea</taxon>
        <taxon>Rhabditida</taxon>
        <taxon>Rhabditina</taxon>
        <taxon>Rhabditomorpha</taxon>
        <taxon>Rhabditoidea</taxon>
        <taxon>Rhabditidae</taxon>
        <taxon>Peloderinae</taxon>
        <taxon>Caenorhabditis</taxon>
    </lineage>
</organism>
<comment type="caution">
    <text evidence="8">Lacks conserved residue(s) required for the propagation of feature annotation.</text>
</comment>
<gene>
    <name evidence="13" type="primary">Cre-mec-1</name>
    <name evidence="13" type="ORF">CRE_26960</name>
</gene>
<dbReference type="OrthoDB" id="4473401at2759"/>
<feature type="region of interest" description="Disordered" evidence="9">
    <location>
        <begin position="793"/>
        <end position="840"/>
    </location>
</feature>
<evidence type="ECO:0000313" key="14">
    <source>
        <dbReference type="Proteomes" id="UP000008281"/>
    </source>
</evidence>
<dbReference type="GO" id="GO:0005509">
    <property type="term" value="F:calcium ion binding"/>
    <property type="evidence" value="ECO:0007669"/>
    <property type="project" value="InterPro"/>
</dbReference>
<proteinExistence type="predicted"/>
<evidence type="ECO:0000256" key="5">
    <source>
        <dbReference type="ARBA" id="ARBA00022690"/>
    </source>
</evidence>
<feature type="domain" description="BPTI/Kunitz inhibitor" evidence="12">
    <location>
        <begin position="1438"/>
        <end position="1494"/>
    </location>
</feature>
<dbReference type="Pfam" id="PF00014">
    <property type="entry name" value="Kunitz_BPTI"/>
    <property type="match status" value="11"/>
</dbReference>
<feature type="domain" description="BPTI/Kunitz inhibitor" evidence="12">
    <location>
        <begin position="1302"/>
        <end position="1359"/>
    </location>
</feature>
<evidence type="ECO:0000256" key="4">
    <source>
        <dbReference type="ARBA" id="ARBA00022656"/>
    </source>
</evidence>
<dbReference type="Gene3D" id="4.10.410.10">
    <property type="entry name" value="Pancreatic trypsin inhibitor Kunitz domain"/>
    <property type="match status" value="13"/>
</dbReference>
<dbReference type="PANTHER" id="PTHR10083:SF217">
    <property type="entry name" value="BOOPHILIN-H2"/>
    <property type="match status" value="1"/>
</dbReference>
<feature type="domain" description="EGF-like" evidence="11">
    <location>
        <begin position="190"/>
        <end position="228"/>
    </location>
</feature>
<feature type="region of interest" description="Disordered" evidence="9">
    <location>
        <begin position="467"/>
        <end position="516"/>
    </location>
</feature>
<keyword evidence="10" id="KW-0732">Signal</keyword>
<keyword evidence="3 8" id="KW-0245">EGF-like domain</keyword>
<feature type="domain" description="BPTI/Kunitz inhibitor" evidence="12">
    <location>
        <begin position="1789"/>
        <end position="1839"/>
    </location>
</feature>
<dbReference type="SMART" id="SM00179">
    <property type="entry name" value="EGF_CA"/>
    <property type="match status" value="1"/>
</dbReference>
<dbReference type="FunFam" id="4.10.410.10:FF:000027">
    <property type="entry name" value="Si:dkeyp-73b11.8"/>
    <property type="match status" value="1"/>
</dbReference>
<dbReference type="InterPro" id="IPR018097">
    <property type="entry name" value="EGF_Ca-bd_CS"/>
</dbReference>
<feature type="region of interest" description="Disordered" evidence="9">
    <location>
        <begin position="1110"/>
        <end position="1133"/>
    </location>
</feature>
<dbReference type="PROSITE" id="PS00280">
    <property type="entry name" value="BPTI_KUNITZ_1"/>
    <property type="match status" value="4"/>
</dbReference>
<feature type="domain" description="BPTI/Kunitz inhibitor" evidence="12">
    <location>
        <begin position="602"/>
        <end position="662"/>
    </location>
</feature>
<dbReference type="SMART" id="SM00131">
    <property type="entry name" value="KU"/>
    <property type="match status" value="13"/>
</dbReference>
<dbReference type="FunFam" id="4.10.410.10:FF:000042">
    <property type="entry name" value="CBN-MEC-1 protein"/>
    <property type="match status" value="1"/>
</dbReference>
<dbReference type="CDD" id="cd00109">
    <property type="entry name" value="Kunitz-type"/>
    <property type="match status" value="5"/>
</dbReference>
<feature type="region of interest" description="Disordered" evidence="9">
    <location>
        <begin position="689"/>
        <end position="717"/>
    </location>
</feature>
<feature type="compositionally biased region" description="Polar residues" evidence="9">
    <location>
        <begin position="1110"/>
        <end position="1128"/>
    </location>
</feature>
<feature type="compositionally biased region" description="Low complexity" evidence="9">
    <location>
        <begin position="692"/>
        <end position="712"/>
    </location>
</feature>
<dbReference type="Gene3D" id="2.10.25.10">
    <property type="entry name" value="Laminin"/>
    <property type="match status" value="1"/>
</dbReference>
<evidence type="ECO:0000256" key="2">
    <source>
        <dbReference type="ARBA" id="ARBA00022525"/>
    </source>
</evidence>
<evidence type="ECO:0000259" key="11">
    <source>
        <dbReference type="PROSITE" id="PS50026"/>
    </source>
</evidence>
<dbReference type="InterPro" id="IPR002223">
    <property type="entry name" value="Kunitz_BPTI"/>
</dbReference>
<feature type="domain" description="BPTI/Kunitz inhibitor" evidence="12">
    <location>
        <begin position="1371"/>
        <end position="1427"/>
    </location>
</feature>
<dbReference type="SMART" id="SM00181">
    <property type="entry name" value="EGF"/>
    <property type="match status" value="2"/>
</dbReference>
<dbReference type="InterPro" id="IPR050098">
    <property type="entry name" value="TFPI/VKTCI-like"/>
</dbReference>
<evidence type="ECO:0000256" key="7">
    <source>
        <dbReference type="ARBA" id="ARBA00023157"/>
    </source>
</evidence>
<feature type="compositionally biased region" description="Low complexity" evidence="9">
    <location>
        <begin position="1219"/>
        <end position="1228"/>
    </location>
</feature>
<feature type="compositionally biased region" description="Polar residues" evidence="9">
    <location>
        <begin position="1203"/>
        <end position="1218"/>
    </location>
</feature>
<keyword evidence="5" id="KW-0646">Protease inhibitor</keyword>
<evidence type="ECO:0000256" key="1">
    <source>
        <dbReference type="ARBA" id="ARBA00004613"/>
    </source>
</evidence>
<evidence type="ECO:0000256" key="6">
    <source>
        <dbReference type="ARBA" id="ARBA00022900"/>
    </source>
</evidence>
<dbReference type="InterPro" id="IPR049883">
    <property type="entry name" value="NOTCH1_EGF-like"/>
</dbReference>
<dbReference type="GO" id="GO:0050976">
    <property type="term" value="P:detection of mechanical stimulus involved in sensory perception of touch"/>
    <property type="evidence" value="ECO:0007669"/>
    <property type="project" value="EnsemblMetazoa"/>
</dbReference>
<feature type="signal peptide" evidence="10">
    <location>
        <begin position="1"/>
        <end position="15"/>
    </location>
</feature>
<dbReference type="SUPFAM" id="SSF57362">
    <property type="entry name" value="BPTI-like"/>
    <property type="match status" value="13"/>
</dbReference>
<evidence type="ECO:0000256" key="8">
    <source>
        <dbReference type="PROSITE-ProRule" id="PRU00076"/>
    </source>
</evidence>
<name>E3LPH9_CAERE</name>
<feature type="domain" description="BPTI/Kunitz inhibitor" evidence="12">
    <location>
        <begin position="234"/>
        <end position="291"/>
    </location>
</feature>
<evidence type="ECO:0000259" key="12">
    <source>
        <dbReference type="PROSITE" id="PS50279"/>
    </source>
</evidence>
<dbReference type="PROSITE" id="PS50026">
    <property type="entry name" value="EGF_3"/>
    <property type="match status" value="1"/>
</dbReference>
<dbReference type="SUPFAM" id="SSF57196">
    <property type="entry name" value="EGF/Laminin"/>
    <property type="match status" value="1"/>
</dbReference>
<feature type="domain" description="BPTI/Kunitz inhibitor" evidence="12">
    <location>
        <begin position="1582"/>
        <end position="1632"/>
    </location>
</feature>
<feature type="domain" description="BPTI/Kunitz inhibitor" evidence="12">
    <location>
        <begin position="1847"/>
        <end position="1898"/>
    </location>
</feature>
<dbReference type="InterPro" id="IPR036880">
    <property type="entry name" value="Kunitz_BPTI_sf"/>
</dbReference>
<evidence type="ECO:0000256" key="3">
    <source>
        <dbReference type="ARBA" id="ARBA00022536"/>
    </source>
</evidence>
<evidence type="ECO:0000313" key="13">
    <source>
        <dbReference type="EMBL" id="EFP05769.1"/>
    </source>
</evidence>
<feature type="compositionally biased region" description="Low complexity" evidence="9">
    <location>
        <begin position="826"/>
        <end position="840"/>
    </location>
</feature>
<dbReference type="FunFam" id="2.10.25.10:FF:000820">
    <property type="entry name" value="CBN-MEC-1 protein"/>
    <property type="match status" value="1"/>
</dbReference>
<keyword evidence="2" id="KW-0964">Secreted</keyword>
<dbReference type="eggNOG" id="KOG4295">
    <property type="taxonomic scope" value="Eukaryota"/>
</dbReference>
<evidence type="ECO:0000256" key="9">
    <source>
        <dbReference type="SAM" id="MobiDB-lite"/>
    </source>
</evidence>
<dbReference type="CDD" id="cd21630">
    <property type="entry name" value="Kunitz_TAP-like"/>
    <property type="match status" value="3"/>
</dbReference>
<dbReference type="GO" id="GO:0005615">
    <property type="term" value="C:extracellular space"/>
    <property type="evidence" value="ECO:0007669"/>
    <property type="project" value="TreeGrafter"/>
</dbReference>
<keyword evidence="4" id="KW-0800">Toxin</keyword>
<comment type="subcellular location">
    <subcellularLocation>
        <location evidence="1">Secreted</location>
    </subcellularLocation>
</comment>
<dbReference type="InterPro" id="IPR020901">
    <property type="entry name" value="Prtase_inh_Kunz-CS"/>
</dbReference>
<dbReference type="PRINTS" id="PR00759">
    <property type="entry name" value="BASICPTASE"/>
</dbReference>
<keyword evidence="7" id="KW-1015">Disulfide bond</keyword>
<dbReference type="PANTHER" id="PTHR10083">
    <property type="entry name" value="KUNITZ-TYPE PROTEASE INHIBITOR-RELATED"/>
    <property type="match status" value="1"/>
</dbReference>
<dbReference type="CDD" id="cd00054">
    <property type="entry name" value="EGF_CA"/>
    <property type="match status" value="1"/>
</dbReference>
<dbReference type="HOGENOM" id="CLU_234018_0_0_1"/>
<feature type="domain" description="BPTI/Kunitz inhibitor" evidence="12">
    <location>
        <begin position="1132"/>
        <end position="1188"/>
    </location>
</feature>
<feature type="domain" description="BPTI/Kunitz inhibitor" evidence="12">
    <location>
        <begin position="867"/>
        <end position="938"/>
    </location>
</feature>
<dbReference type="InParanoid" id="E3LPH9"/>
<dbReference type="InterPro" id="IPR000152">
    <property type="entry name" value="EGF-type_Asp/Asn_hydroxyl_site"/>
</dbReference>
<dbReference type="EMBL" id="DS268412">
    <property type="protein sequence ID" value="EFP05769.1"/>
    <property type="molecule type" value="Genomic_DNA"/>
</dbReference>
<dbReference type="PROSITE" id="PS01186">
    <property type="entry name" value="EGF_2"/>
    <property type="match status" value="1"/>
</dbReference>
<dbReference type="Proteomes" id="UP000008281">
    <property type="component" value="Unassembled WGS sequence"/>
</dbReference>
<keyword evidence="14" id="KW-1185">Reference proteome</keyword>
<feature type="domain" description="BPTI/Kunitz inhibitor" evidence="12">
    <location>
        <begin position="1506"/>
        <end position="1562"/>
    </location>
</feature>